<evidence type="ECO:0000256" key="1">
    <source>
        <dbReference type="SAM" id="MobiDB-lite"/>
    </source>
</evidence>
<name>A0AAD5WW46_9FUNG</name>
<dbReference type="EMBL" id="JADGJD010002677">
    <property type="protein sequence ID" value="KAJ3029841.1"/>
    <property type="molecule type" value="Genomic_DNA"/>
</dbReference>
<comment type="caution">
    <text evidence="2">The sequence shown here is derived from an EMBL/GenBank/DDBJ whole genome shotgun (WGS) entry which is preliminary data.</text>
</comment>
<gene>
    <name evidence="2" type="ORF">HK097_005707</name>
</gene>
<evidence type="ECO:0000313" key="2">
    <source>
        <dbReference type="EMBL" id="KAJ3029841.1"/>
    </source>
</evidence>
<sequence>VALERSGTDVQQRKEEKRTEKGSRKEDLTVMIEVSGSVVYQLSEHAIGDMEMEGMKESGTGDRSLPPPESVTVTDEPSSAPKPLEIDQHLLEPETTTPSAPTVDSNAEKLKEASSSLVDSDARIMDTNESSPATVTVFTESGQSVAESVPVTDVGPT</sequence>
<proteinExistence type="predicted"/>
<dbReference type="AlphaFoldDB" id="A0AAD5WW46"/>
<accession>A0AAD5WW46</accession>
<feature type="compositionally biased region" description="Polar residues" evidence="1">
    <location>
        <begin position="94"/>
        <end position="105"/>
    </location>
</feature>
<dbReference type="Proteomes" id="UP001212841">
    <property type="component" value="Unassembled WGS sequence"/>
</dbReference>
<feature type="non-terminal residue" evidence="2">
    <location>
        <position position="1"/>
    </location>
</feature>
<protein>
    <submittedName>
        <fullName evidence="2">Uncharacterized protein</fullName>
    </submittedName>
</protein>
<organism evidence="2 3">
    <name type="scientific">Rhizophlyctis rosea</name>
    <dbReference type="NCBI Taxonomy" id="64517"/>
    <lineage>
        <taxon>Eukaryota</taxon>
        <taxon>Fungi</taxon>
        <taxon>Fungi incertae sedis</taxon>
        <taxon>Chytridiomycota</taxon>
        <taxon>Chytridiomycota incertae sedis</taxon>
        <taxon>Chytridiomycetes</taxon>
        <taxon>Rhizophlyctidales</taxon>
        <taxon>Rhizophlyctidaceae</taxon>
        <taxon>Rhizophlyctis</taxon>
    </lineage>
</organism>
<keyword evidence="3" id="KW-1185">Reference proteome</keyword>
<feature type="region of interest" description="Disordered" evidence="1">
    <location>
        <begin position="49"/>
        <end position="131"/>
    </location>
</feature>
<feature type="compositionally biased region" description="Basic and acidic residues" evidence="1">
    <location>
        <begin position="11"/>
        <end position="28"/>
    </location>
</feature>
<feature type="region of interest" description="Disordered" evidence="1">
    <location>
        <begin position="1"/>
        <end position="28"/>
    </location>
</feature>
<reference evidence="2" key="1">
    <citation type="submission" date="2020-05" db="EMBL/GenBank/DDBJ databases">
        <title>Phylogenomic resolution of chytrid fungi.</title>
        <authorList>
            <person name="Stajich J.E."/>
            <person name="Amses K."/>
            <person name="Simmons R."/>
            <person name="Seto K."/>
            <person name="Myers J."/>
            <person name="Bonds A."/>
            <person name="Quandt C.A."/>
            <person name="Barry K."/>
            <person name="Liu P."/>
            <person name="Grigoriev I."/>
            <person name="Longcore J.E."/>
            <person name="James T.Y."/>
        </authorList>
    </citation>
    <scope>NUCLEOTIDE SEQUENCE</scope>
    <source>
        <strain evidence="2">JEL0318</strain>
    </source>
</reference>
<evidence type="ECO:0000313" key="3">
    <source>
        <dbReference type="Proteomes" id="UP001212841"/>
    </source>
</evidence>